<evidence type="ECO:0000313" key="1">
    <source>
        <dbReference type="EMBL" id="CAD1474974.1"/>
    </source>
</evidence>
<protein>
    <submittedName>
        <fullName evidence="1">Uncharacterized protein</fullName>
    </submittedName>
</protein>
<organism evidence="1 2">
    <name type="scientific">Heterotrigona itama</name>
    <dbReference type="NCBI Taxonomy" id="395501"/>
    <lineage>
        <taxon>Eukaryota</taxon>
        <taxon>Metazoa</taxon>
        <taxon>Ecdysozoa</taxon>
        <taxon>Arthropoda</taxon>
        <taxon>Hexapoda</taxon>
        <taxon>Insecta</taxon>
        <taxon>Pterygota</taxon>
        <taxon>Neoptera</taxon>
        <taxon>Endopterygota</taxon>
        <taxon>Hymenoptera</taxon>
        <taxon>Apocrita</taxon>
        <taxon>Aculeata</taxon>
        <taxon>Apoidea</taxon>
        <taxon>Anthophila</taxon>
        <taxon>Apidae</taxon>
        <taxon>Heterotrigona</taxon>
    </lineage>
</organism>
<sequence length="42" mass="4609">ILQDVLQGIKEVDTNLKNIEGDIVNTAKLLNAIEIESTSNEI</sequence>
<gene>
    <name evidence="1" type="ORF">MHI_LOCUS507127</name>
</gene>
<feature type="non-terminal residue" evidence="1">
    <location>
        <position position="1"/>
    </location>
</feature>
<dbReference type="Proteomes" id="UP000752696">
    <property type="component" value="Unassembled WGS sequence"/>
</dbReference>
<accession>A0A6V7H6R9</accession>
<evidence type="ECO:0000313" key="2">
    <source>
        <dbReference type="Proteomes" id="UP000752696"/>
    </source>
</evidence>
<dbReference type="EMBL" id="CAJDYZ010008053">
    <property type="protein sequence ID" value="CAD1474974.1"/>
    <property type="molecule type" value="Genomic_DNA"/>
</dbReference>
<reference evidence="1" key="1">
    <citation type="submission" date="2020-07" db="EMBL/GenBank/DDBJ databases">
        <authorList>
            <person name="Nazaruddin N."/>
        </authorList>
    </citation>
    <scope>NUCLEOTIDE SEQUENCE</scope>
</reference>
<comment type="caution">
    <text evidence="1">The sequence shown here is derived from an EMBL/GenBank/DDBJ whole genome shotgun (WGS) entry which is preliminary data.</text>
</comment>
<proteinExistence type="predicted"/>
<keyword evidence="2" id="KW-1185">Reference proteome</keyword>
<dbReference type="OrthoDB" id="7685053at2759"/>
<dbReference type="AlphaFoldDB" id="A0A6V7H6R9"/>
<name>A0A6V7H6R9_9HYME</name>